<keyword evidence="6" id="KW-1185">Reference proteome</keyword>
<dbReference type="PANTHER" id="PTHR15746">
    <property type="entry name" value="RAB11-RELATED"/>
    <property type="match status" value="1"/>
</dbReference>
<gene>
    <name evidence="5" type="ORF">scyTo_0016791</name>
</gene>
<proteinExistence type="predicted"/>
<dbReference type="SUPFAM" id="SSF144270">
    <property type="entry name" value="Eferin C-derminal domain-like"/>
    <property type="match status" value="1"/>
</dbReference>
<evidence type="ECO:0000313" key="6">
    <source>
        <dbReference type="Proteomes" id="UP000288216"/>
    </source>
</evidence>
<reference evidence="5 6" key="1">
    <citation type="journal article" date="2018" name="Nat. Ecol. Evol.">
        <title>Shark genomes provide insights into elasmobranch evolution and the origin of vertebrates.</title>
        <authorList>
            <person name="Hara Y"/>
            <person name="Yamaguchi K"/>
            <person name="Onimaru K"/>
            <person name="Kadota M"/>
            <person name="Koyanagi M"/>
            <person name="Keeley SD"/>
            <person name="Tatsumi K"/>
            <person name="Tanaka K"/>
            <person name="Motone F"/>
            <person name="Kageyama Y"/>
            <person name="Nozu R"/>
            <person name="Adachi N"/>
            <person name="Nishimura O"/>
            <person name="Nakagawa R"/>
            <person name="Tanegashima C"/>
            <person name="Kiyatake I"/>
            <person name="Matsumoto R"/>
            <person name="Murakumo K"/>
            <person name="Nishida K"/>
            <person name="Terakita A"/>
            <person name="Kuratani S"/>
            <person name="Sato K"/>
            <person name="Hyodo S Kuraku.S."/>
        </authorList>
    </citation>
    <scope>NUCLEOTIDE SEQUENCE [LARGE SCALE GENOMIC DNA]</scope>
</reference>
<dbReference type="Proteomes" id="UP000288216">
    <property type="component" value="Unassembled WGS sequence"/>
</dbReference>
<name>A0A401PYF5_SCYTO</name>
<dbReference type="GO" id="GO:0031267">
    <property type="term" value="F:small GTPase binding"/>
    <property type="evidence" value="ECO:0007669"/>
    <property type="project" value="InterPro"/>
</dbReference>
<evidence type="ECO:0000256" key="1">
    <source>
        <dbReference type="ARBA" id="ARBA00022448"/>
    </source>
</evidence>
<sequence>RMSDGLCCLTSPHPVKPISSTVQTTEKKSGLSGIGSTLSSGLEKLKNVTTGSISPIRSPAPGQEEQEAVKESKPADPVARYYHLTHDELIKIILQQELELQKKDMHVKDLEEYIDVVLVQVMEQKPGILQAVCERMKNKTANK</sequence>
<dbReference type="InterPro" id="IPR037245">
    <property type="entry name" value="FIP-RBD_C_sf"/>
</dbReference>
<dbReference type="InterPro" id="IPR019018">
    <property type="entry name" value="Rab-bd_FIP-RBD"/>
</dbReference>
<dbReference type="GO" id="GO:0055037">
    <property type="term" value="C:recycling endosome"/>
    <property type="evidence" value="ECO:0007669"/>
    <property type="project" value="TreeGrafter"/>
</dbReference>
<dbReference type="AlphaFoldDB" id="A0A401PYF5"/>
<dbReference type="Pfam" id="PF09457">
    <property type="entry name" value="RBD-FIP"/>
    <property type="match status" value="1"/>
</dbReference>
<evidence type="ECO:0000259" key="4">
    <source>
        <dbReference type="PROSITE" id="PS51511"/>
    </source>
</evidence>
<organism evidence="5 6">
    <name type="scientific">Scyliorhinus torazame</name>
    <name type="common">Cloudy catshark</name>
    <name type="synonym">Catulus torazame</name>
    <dbReference type="NCBI Taxonomy" id="75743"/>
    <lineage>
        <taxon>Eukaryota</taxon>
        <taxon>Metazoa</taxon>
        <taxon>Chordata</taxon>
        <taxon>Craniata</taxon>
        <taxon>Vertebrata</taxon>
        <taxon>Chondrichthyes</taxon>
        <taxon>Elasmobranchii</taxon>
        <taxon>Galeomorphii</taxon>
        <taxon>Galeoidea</taxon>
        <taxon>Carcharhiniformes</taxon>
        <taxon>Scyliorhinidae</taxon>
        <taxon>Scyliorhinus</taxon>
    </lineage>
</organism>
<feature type="non-terminal residue" evidence="5">
    <location>
        <position position="1"/>
    </location>
</feature>
<dbReference type="GO" id="GO:0045055">
    <property type="term" value="P:regulated exocytosis"/>
    <property type="evidence" value="ECO:0007669"/>
    <property type="project" value="TreeGrafter"/>
</dbReference>
<feature type="domain" description="FIP-RBD" evidence="4">
    <location>
        <begin position="70"/>
        <end position="132"/>
    </location>
</feature>
<protein>
    <recommendedName>
        <fullName evidence="4">FIP-RBD domain-containing protein</fullName>
    </recommendedName>
</protein>
<dbReference type="GO" id="GO:0005739">
    <property type="term" value="C:mitochondrion"/>
    <property type="evidence" value="ECO:0007669"/>
    <property type="project" value="TreeGrafter"/>
</dbReference>
<dbReference type="InterPro" id="IPR037789">
    <property type="entry name" value="FIP_classI"/>
</dbReference>
<dbReference type="GO" id="GO:0030141">
    <property type="term" value="C:secretory granule"/>
    <property type="evidence" value="ECO:0007669"/>
    <property type="project" value="TreeGrafter"/>
</dbReference>
<comment type="caution">
    <text evidence="5">The sequence shown here is derived from an EMBL/GenBank/DDBJ whole genome shotgun (WGS) entry which is preliminary data.</text>
</comment>
<dbReference type="PROSITE" id="PS51511">
    <property type="entry name" value="FIP_RBD"/>
    <property type="match status" value="1"/>
</dbReference>
<evidence type="ECO:0000256" key="3">
    <source>
        <dbReference type="SAM" id="MobiDB-lite"/>
    </source>
</evidence>
<keyword evidence="2" id="KW-0597">Phosphoprotein</keyword>
<dbReference type="Gene3D" id="1.20.5.2440">
    <property type="match status" value="1"/>
</dbReference>
<accession>A0A401PYF5</accession>
<dbReference type="GO" id="GO:0005769">
    <property type="term" value="C:early endosome"/>
    <property type="evidence" value="ECO:0007669"/>
    <property type="project" value="TreeGrafter"/>
</dbReference>
<keyword evidence="1" id="KW-0813">Transport</keyword>
<feature type="region of interest" description="Disordered" evidence="3">
    <location>
        <begin position="49"/>
        <end position="75"/>
    </location>
</feature>
<dbReference type="PANTHER" id="PTHR15746:SF14">
    <property type="entry name" value="RAB11 FAMILY-INTERACTING PROTEIN 5"/>
    <property type="match status" value="1"/>
</dbReference>
<dbReference type="STRING" id="75743.A0A401PYF5"/>
<evidence type="ECO:0000313" key="5">
    <source>
        <dbReference type="EMBL" id="GCB78152.1"/>
    </source>
</evidence>
<dbReference type="EMBL" id="BFAA01010393">
    <property type="protein sequence ID" value="GCB78152.1"/>
    <property type="molecule type" value="Genomic_DNA"/>
</dbReference>
<dbReference type="OrthoDB" id="8956628at2759"/>
<evidence type="ECO:0000256" key="2">
    <source>
        <dbReference type="ARBA" id="ARBA00022553"/>
    </source>
</evidence>
<dbReference type="GO" id="GO:0045335">
    <property type="term" value="C:phagocytic vesicle"/>
    <property type="evidence" value="ECO:0007669"/>
    <property type="project" value="TreeGrafter"/>
</dbReference>